<sequence length="108" mass="12586">MALICPLQKVHQEKVNDWSRSLQQNLKMGLKYLQINHLLPEKLGPQSVACFFRYTAGLNKSPVGDFLWNHDEFCVQVLREFAGTFDFQDMNPDTYSSKILFGDIRFTR</sequence>
<dbReference type="EMBL" id="JBBWWQ010000017">
    <property type="protein sequence ID" value="KAK8924102.1"/>
    <property type="molecule type" value="Genomic_DNA"/>
</dbReference>
<protein>
    <submittedName>
        <fullName evidence="2">ARF guanine-nucleotide exchange factor GNOM</fullName>
    </submittedName>
</protein>
<evidence type="ECO:0000313" key="2">
    <source>
        <dbReference type="EMBL" id="KAK8924102.1"/>
    </source>
</evidence>
<feature type="domain" description="SEC7" evidence="1">
    <location>
        <begin position="20"/>
        <end position="91"/>
    </location>
</feature>
<name>A0AAP0B248_9ASPA</name>
<dbReference type="PANTHER" id="PTHR10663:SF388">
    <property type="entry name" value="GOLGI-SPECIFIC BREFELDIN A-RESISTANCE GUANINE NUCLEOTIDE EXCHANGE FACTOR 1"/>
    <property type="match status" value="1"/>
</dbReference>
<dbReference type="PANTHER" id="PTHR10663">
    <property type="entry name" value="GUANYL-NUCLEOTIDE EXCHANGE FACTOR"/>
    <property type="match status" value="1"/>
</dbReference>
<dbReference type="PROSITE" id="PS50190">
    <property type="entry name" value="SEC7"/>
    <property type="match status" value="1"/>
</dbReference>
<dbReference type="SUPFAM" id="SSF48425">
    <property type="entry name" value="Sec7 domain"/>
    <property type="match status" value="1"/>
</dbReference>
<keyword evidence="3" id="KW-1185">Reference proteome</keyword>
<proteinExistence type="predicted"/>
<comment type="caution">
    <text evidence="2">The sequence shown here is derived from an EMBL/GenBank/DDBJ whole genome shotgun (WGS) entry which is preliminary data.</text>
</comment>
<dbReference type="Pfam" id="PF01369">
    <property type="entry name" value="Sec7"/>
    <property type="match status" value="1"/>
</dbReference>
<dbReference type="GO" id="GO:0032012">
    <property type="term" value="P:regulation of ARF protein signal transduction"/>
    <property type="evidence" value="ECO:0007669"/>
    <property type="project" value="InterPro"/>
</dbReference>
<dbReference type="InterPro" id="IPR035999">
    <property type="entry name" value="Sec7_dom_sf"/>
</dbReference>
<dbReference type="InterPro" id="IPR000904">
    <property type="entry name" value="Sec7_dom"/>
</dbReference>
<gene>
    <name evidence="2" type="primary">GN</name>
    <name evidence="2" type="ORF">KSP39_PZI019632</name>
</gene>
<dbReference type="Gene3D" id="1.10.220.20">
    <property type="match status" value="1"/>
</dbReference>
<dbReference type="Proteomes" id="UP001418222">
    <property type="component" value="Unassembled WGS sequence"/>
</dbReference>
<dbReference type="GO" id="GO:0005085">
    <property type="term" value="F:guanyl-nucleotide exchange factor activity"/>
    <property type="evidence" value="ECO:0007669"/>
    <property type="project" value="InterPro"/>
</dbReference>
<accession>A0AAP0B248</accession>
<evidence type="ECO:0000313" key="3">
    <source>
        <dbReference type="Proteomes" id="UP001418222"/>
    </source>
</evidence>
<evidence type="ECO:0000259" key="1">
    <source>
        <dbReference type="PROSITE" id="PS50190"/>
    </source>
</evidence>
<reference evidence="2 3" key="1">
    <citation type="journal article" date="2022" name="Nat. Plants">
        <title>Genomes of leafy and leafless Platanthera orchids illuminate the evolution of mycoheterotrophy.</title>
        <authorList>
            <person name="Li M.H."/>
            <person name="Liu K.W."/>
            <person name="Li Z."/>
            <person name="Lu H.C."/>
            <person name="Ye Q.L."/>
            <person name="Zhang D."/>
            <person name="Wang J.Y."/>
            <person name="Li Y.F."/>
            <person name="Zhong Z.M."/>
            <person name="Liu X."/>
            <person name="Yu X."/>
            <person name="Liu D.K."/>
            <person name="Tu X.D."/>
            <person name="Liu B."/>
            <person name="Hao Y."/>
            <person name="Liao X.Y."/>
            <person name="Jiang Y.T."/>
            <person name="Sun W.H."/>
            <person name="Chen J."/>
            <person name="Chen Y.Q."/>
            <person name="Ai Y."/>
            <person name="Zhai J.W."/>
            <person name="Wu S.S."/>
            <person name="Zhou Z."/>
            <person name="Hsiao Y.Y."/>
            <person name="Wu W.L."/>
            <person name="Chen Y.Y."/>
            <person name="Lin Y.F."/>
            <person name="Hsu J.L."/>
            <person name="Li C.Y."/>
            <person name="Wang Z.W."/>
            <person name="Zhao X."/>
            <person name="Zhong W.Y."/>
            <person name="Ma X.K."/>
            <person name="Ma L."/>
            <person name="Huang J."/>
            <person name="Chen G.Z."/>
            <person name="Huang M.Z."/>
            <person name="Huang L."/>
            <person name="Peng D.H."/>
            <person name="Luo Y.B."/>
            <person name="Zou S.Q."/>
            <person name="Chen S.P."/>
            <person name="Lan S."/>
            <person name="Tsai W.C."/>
            <person name="Van de Peer Y."/>
            <person name="Liu Z.J."/>
        </authorList>
    </citation>
    <scope>NUCLEOTIDE SEQUENCE [LARGE SCALE GENOMIC DNA]</scope>
    <source>
        <strain evidence="2">Lor287</strain>
    </source>
</reference>
<dbReference type="AlphaFoldDB" id="A0AAP0B248"/>
<organism evidence="2 3">
    <name type="scientific">Platanthera zijinensis</name>
    <dbReference type="NCBI Taxonomy" id="2320716"/>
    <lineage>
        <taxon>Eukaryota</taxon>
        <taxon>Viridiplantae</taxon>
        <taxon>Streptophyta</taxon>
        <taxon>Embryophyta</taxon>
        <taxon>Tracheophyta</taxon>
        <taxon>Spermatophyta</taxon>
        <taxon>Magnoliopsida</taxon>
        <taxon>Liliopsida</taxon>
        <taxon>Asparagales</taxon>
        <taxon>Orchidaceae</taxon>
        <taxon>Orchidoideae</taxon>
        <taxon>Orchideae</taxon>
        <taxon>Orchidinae</taxon>
        <taxon>Platanthera</taxon>
    </lineage>
</organism>